<gene>
    <name evidence="12" type="ORF">MSAN_02125900</name>
</gene>
<keyword evidence="5 9" id="KW-0378">Hydrolase</keyword>
<evidence type="ECO:0000313" key="13">
    <source>
        <dbReference type="Proteomes" id="UP000623467"/>
    </source>
</evidence>
<proteinExistence type="inferred from homology"/>
<organism evidence="12 13">
    <name type="scientific">Mycena sanguinolenta</name>
    <dbReference type="NCBI Taxonomy" id="230812"/>
    <lineage>
        <taxon>Eukaryota</taxon>
        <taxon>Fungi</taxon>
        <taxon>Dikarya</taxon>
        <taxon>Basidiomycota</taxon>
        <taxon>Agaricomycotina</taxon>
        <taxon>Agaricomycetes</taxon>
        <taxon>Agaricomycetidae</taxon>
        <taxon>Agaricales</taxon>
        <taxon>Marasmiineae</taxon>
        <taxon>Mycenaceae</taxon>
        <taxon>Mycena</taxon>
    </lineage>
</organism>
<keyword evidence="8 9" id="KW-0624">Polysaccharide degradation</keyword>
<dbReference type="GO" id="GO:0030248">
    <property type="term" value="F:cellulose binding"/>
    <property type="evidence" value="ECO:0007669"/>
    <property type="project" value="InterPro"/>
</dbReference>
<dbReference type="InterPro" id="IPR001000">
    <property type="entry name" value="GH10_dom"/>
</dbReference>
<dbReference type="Gene3D" id="3.20.20.80">
    <property type="entry name" value="Glycosidases"/>
    <property type="match status" value="1"/>
</dbReference>
<keyword evidence="3 12" id="KW-0858">Xylan degradation</keyword>
<dbReference type="SUPFAM" id="SSF57180">
    <property type="entry name" value="Cellulose-binding domain"/>
    <property type="match status" value="1"/>
</dbReference>
<evidence type="ECO:0000256" key="2">
    <source>
        <dbReference type="ARBA" id="ARBA00007495"/>
    </source>
</evidence>
<dbReference type="InterPro" id="IPR000254">
    <property type="entry name" value="CBD"/>
</dbReference>
<comment type="catalytic activity">
    <reaction evidence="1 9">
        <text>Endohydrolysis of (1-&gt;4)-beta-D-xylosidic linkages in xylans.</text>
        <dbReference type="EC" id="3.2.1.8"/>
    </reaction>
</comment>
<dbReference type="PROSITE" id="PS51760">
    <property type="entry name" value="GH10_2"/>
    <property type="match status" value="1"/>
</dbReference>
<dbReference type="SMART" id="SM00236">
    <property type="entry name" value="fCBD"/>
    <property type="match status" value="1"/>
</dbReference>
<dbReference type="SUPFAM" id="SSF51445">
    <property type="entry name" value="(Trans)glycosidases"/>
    <property type="match status" value="1"/>
</dbReference>
<dbReference type="InterPro" id="IPR017853">
    <property type="entry name" value="GH"/>
</dbReference>
<evidence type="ECO:0000259" key="11">
    <source>
        <dbReference type="PROSITE" id="PS51760"/>
    </source>
</evidence>
<evidence type="ECO:0000256" key="9">
    <source>
        <dbReference type="RuleBase" id="RU361174"/>
    </source>
</evidence>
<keyword evidence="7 9" id="KW-0326">Glycosidase</keyword>
<evidence type="ECO:0000256" key="4">
    <source>
        <dbReference type="ARBA" id="ARBA00022729"/>
    </source>
</evidence>
<keyword evidence="13" id="KW-1185">Reference proteome</keyword>
<protein>
    <recommendedName>
        <fullName evidence="9">Beta-xylanase</fullName>
        <ecNumber evidence="9">3.2.1.8</ecNumber>
    </recommendedName>
</protein>
<evidence type="ECO:0000256" key="1">
    <source>
        <dbReference type="ARBA" id="ARBA00000681"/>
    </source>
</evidence>
<name>A0A8H6XH07_9AGAR</name>
<dbReference type="GO" id="GO:0005576">
    <property type="term" value="C:extracellular region"/>
    <property type="evidence" value="ECO:0007669"/>
    <property type="project" value="InterPro"/>
</dbReference>
<comment type="caution">
    <text evidence="12">The sequence shown here is derived from an EMBL/GenBank/DDBJ whole genome shotgun (WGS) entry which is preliminary data.</text>
</comment>
<comment type="similarity">
    <text evidence="2 9">Belongs to the glycosyl hydrolase 10 (cellulase F) family.</text>
</comment>
<dbReference type="Pfam" id="PF00734">
    <property type="entry name" value="CBM_1"/>
    <property type="match status" value="1"/>
</dbReference>
<evidence type="ECO:0000256" key="7">
    <source>
        <dbReference type="ARBA" id="ARBA00023295"/>
    </source>
</evidence>
<dbReference type="PANTHER" id="PTHR31490:SF88">
    <property type="entry name" value="BETA-XYLANASE"/>
    <property type="match status" value="1"/>
</dbReference>
<dbReference type="GO" id="GO:0031176">
    <property type="term" value="F:endo-1,4-beta-xylanase activity"/>
    <property type="evidence" value="ECO:0007669"/>
    <property type="project" value="UniProtKB-EC"/>
</dbReference>
<evidence type="ECO:0000256" key="6">
    <source>
        <dbReference type="ARBA" id="ARBA00023277"/>
    </source>
</evidence>
<evidence type="ECO:0000256" key="3">
    <source>
        <dbReference type="ARBA" id="ARBA00022651"/>
    </source>
</evidence>
<feature type="domain" description="GH10" evidence="11">
    <location>
        <begin position="59"/>
        <end position="396"/>
    </location>
</feature>
<dbReference type="PRINTS" id="PR00134">
    <property type="entry name" value="GLHYDRLASE10"/>
</dbReference>
<dbReference type="EC" id="3.2.1.8" evidence="9"/>
<keyword evidence="4" id="KW-0732">Signal</keyword>
<evidence type="ECO:0000256" key="8">
    <source>
        <dbReference type="ARBA" id="ARBA00023326"/>
    </source>
</evidence>
<evidence type="ECO:0000256" key="5">
    <source>
        <dbReference type="ARBA" id="ARBA00022801"/>
    </source>
</evidence>
<dbReference type="GO" id="GO:0045493">
    <property type="term" value="P:xylan catabolic process"/>
    <property type="evidence" value="ECO:0007669"/>
    <property type="project" value="UniProtKB-KW"/>
</dbReference>
<dbReference type="EMBL" id="JACAZH010000030">
    <property type="protein sequence ID" value="KAF7340544.1"/>
    <property type="molecule type" value="Genomic_DNA"/>
</dbReference>
<dbReference type="PROSITE" id="PS51164">
    <property type="entry name" value="CBM1_2"/>
    <property type="match status" value="1"/>
</dbReference>
<dbReference type="PROSITE" id="PS00562">
    <property type="entry name" value="CBM1_1"/>
    <property type="match status" value="1"/>
</dbReference>
<dbReference type="OrthoDB" id="3055998at2759"/>
<feature type="domain" description="CBM1" evidence="10">
    <location>
        <begin position="446"/>
        <end position="482"/>
    </location>
</feature>
<dbReference type="PANTHER" id="PTHR31490">
    <property type="entry name" value="GLYCOSYL HYDROLASE"/>
    <property type="match status" value="1"/>
</dbReference>
<dbReference type="InterPro" id="IPR035971">
    <property type="entry name" value="CBD_sf"/>
</dbReference>
<dbReference type="Proteomes" id="UP000623467">
    <property type="component" value="Unassembled WGS sequence"/>
</dbReference>
<dbReference type="SMART" id="SM00633">
    <property type="entry name" value="Glyco_10"/>
    <property type="match status" value="1"/>
</dbReference>
<reference evidence="12" key="1">
    <citation type="submission" date="2020-05" db="EMBL/GenBank/DDBJ databases">
        <title>Mycena genomes resolve the evolution of fungal bioluminescence.</title>
        <authorList>
            <person name="Tsai I.J."/>
        </authorList>
    </citation>
    <scope>NUCLEOTIDE SEQUENCE</scope>
    <source>
        <strain evidence="12">160909Yilan</strain>
    </source>
</reference>
<dbReference type="AlphaFoldDB" id="A0A8H6XH07"/>
<sequence>MDLALGENLGITTGIALSYPAMTKLLASFVALAIFAAVARGQPAVSLLIDDGYPSTGSINLVPILADVVAKKGTFHFGSTYDTYEADQAWSTSTFGTFYRHVVSENGCKWDATEPTQGVSDLGECLATQSFATENGNTFRGHNTFWHSQTPSWLPGSFSASELVDTIIPQHVQQEIQGMGASVTSWDVVNEVVGDGVSNGMTALQCVQNKGDWPTVTADGSGQPLVTDLSFIYAAFNTAYEYAGSSTRLAVNDYNTGGQDAKTSCVISLIQNIQENTNIPYDRLAIGFQSHLTASTGGFYTKQALASTFSTLAALGVSAMITEMDIEVASDSTAYLRYQAAIWGDYLDACLYASNCFEFINWDPRDDLSWRGAAAAATLFDTNGNPKPAAYEVAARLQNYAAGKAEPCATSSGTSVCTITGTGVTTTGPTTTTTTTTSSSSGPTGCVSAEYGQCGGIGWTGCTACASGTTCQDLNAYYFQCLA</sequence>
<dbReference type="Pfam" id="PF00331">
    <property type="entry name" value="Glyco_hydro_10"/>
    <property type="match status" value="1"/>
</dbReference>
<keyword evidence="6 9" id="KW-0119">Carbohydrate metabolism</keyword>
<dbReference type="InterPro" id="IPR044846">
    <property type="entry name" value="GH10"/>
</dbReference>
<evidence type="ECO:0000313" key="12">
    <source>
        <dbReference type="EMBL" id="KAF7340544.1"/>
    </source>
</evidence>
<evidence type="ECO:0000259" key="10">
    <source>
        <dbReference type="PROSITE" id="PS51164"/>
    </source>
</evidence>
<accession>A0A8H6XH07</accession>